<comment type="caution">
    <text evidence="7">The sequence shown here is derived from an EMBL/GenBank/DDBJ whole genome shotgun (WGS) entry which is preliminary data.</text>
</comment>
<keyword evidence="2 4" id="KW-0169">Cobalamin biosynthesis</keyword>
<evidence type="ECO:0000313" key="7">
    <source>
        <dbReference type="EMBL" id="OUM86788.1"/>
    </source>
</evidence>
<protein>
    <recommendedName>
        <fullName evidence="4">Cobyric acid synthase</fullName>
    </recommendedName>
</protein>
<dbReference type="NCBIfam" id="NF001989">
    <property type="entry name" value="PRK00784.1"/>
    <property type="match status" value="1"/>
</dbReference>
<dbReference type="InterPro" id="IPR027417">
    <property type="entry name" value="P-loop_NTPase"/>
</dbReference>
<accession>A0A1Y3PNU2</accession>
<dbReference type="InterPro" id="IPR002586">
    <property type="entry name" value="CobQ/CobB/MinD/ParA_Nub-bd_dom"/>
</dbReference>
<proteinExistence type="inferred from homology"/>
<dbReference type="Proteomes" id="UP000196475">
    <property type="component" value="Unassembled WGS sequence"/>
</dbReference>
<dbReference type="GO" id="GO:0003824">
    <property type="term" value="F:catalytic activity"/>
    <property type="evidence" value="ECO:0007669"/>
    <property type="project" value="InterPro"/>
</dbReference>
<dbReference type="PANTHER" id="PTHR21343">
    <property type="entry name" value="DETHIOBIOTIN SYNTHETASE"/>
    <property type="match status" value="1"/>
</dbReference>
<dbReference type="Pfam" id="PF07685">
    <property type="entry name" value="GATase_3"/>
    <property type="match status" value="1"/>
</dbReference>
<dbReference type="UniPathway" id="UPA00148"/>
<keyword evidence="3 4" id="KW-0315">Glutamine amidotransferase</keyword>
<feature type="active site" evidence="4">
    <location>
        <position position="436"/>
    </location>
</feature>
<evidence type="ECO:0000259" key="6">
    <source>
        <dbReference type="Pfam" id="PF07685"/>
    </source>
</evidence>
<dbReference type="Pfam" id="PF01656">
    <property type="entry name" value="CbiA"/>
    <property type="match status" value="1"/>
</dbReference>
<dbReference type="Gene3D" id="3.40.50.300">
    <property type="entry name" value="P-loop containing nucleotide triphosphate hydrolases"/>
    <property type="match status" value="1"/>
</dbReference>
<dbReference type="PROSITE" id="PS51274">
    <property type="entry name" value="GATASE_COBBQ"/>
    <property type="match status" value="1"/>
</dbReference>
<dbReference type="CDD" id="cd05389">
    <property type="entry name" value="CobQ_N"/>
    <property type="match status" value="1"/>
</dbReference>
<sequence length="499" mass="54991">MKAVMLQGTASDVGKSVLCTALCRIFYEDGYRVAPFKAQNMALNSYITADGGEIGRAQGVQAEACGIEATVDMNPILLKPKQDMVAEVIVRGKHYADAEASAYGEEYVRKLLPVVKDSLRRLSEEYDILVIEGAGSPAEINLKHRDIANMRVAELADAPVVLVADIDRGGVFASIVGTLALLEKKERERVKGFVINKFRGKRSLLQPGLDWLEKETGLPVLGVIPYVETGIEAEDSLALQSLRLKQQDESATALNIHVIRLPHISNFTDMDPLYDEPGVNVRLVSRVSDWGNPDIILVPGTKNTTEDLIWLQQSGLAARIVTAAERGAHVVGICGGYQILGKKLFDPHGVESTHEVLDGLGLLPVETTFVADKITVRTEGRVIGGRFALDQRVTGYEIHLGRTKAEQGSQPFIRLADGRADGTVAYDGRVWGTYFHGIFHNRSFTRAWLNHIRREKGMEPVAEHVVSESARREASYRALASIVRSHFDIQKLYQIMGLR</sequence>
<comment type="pathway">
    <text evidence="1 4">Cofactor biosynthesis; adenosylcobalamin biosynthesis.</text>
</comment>
<dbReference type="GO" id="GO:0015420">
    <property type="term" value="F:ABC-type vitamin B12 transporter activity"/>
    <property type="evidence" value="ECO:0007669"/>
    <property type="project" value="UniProtKB-UniRule"/>
</dbReference>
<gene>
    <name evidence="4" type="primary">cobQ</name>
    <name evidence="7" type="ORF">BAA01_04095</name>
</gene>
<organism evidence="7 8">
    <name type="scientific">Bacillus thermozeamaize</name>
    <dbReference type="NCBI Taxonomy" id="230954"/>
    <lineage>
        <taxon>Bacteria</taxon>
        <taxon>Bacillati</taxon>
        <taxon>Bacillota</taxon>
        <taxon>Bacilli</taxon>
        <taxon>Bacillales</taxon>
        <taxon>Bacillaceae</taxon>
        <taxon>Bacillus</taxon>
    </lineage>
</organism>
<dbReference type="EMBL" id="LZRT01000086">
    <property type="protein sequence ID" value="OUM86788.1"/>
    <property type="molecule type" value="Genomic_DNA"/>
</dbReference>
<comment type="similarity">
    <text evidence="4">Belongs to the CobB/CobQ family. CobQ subfamily.</text>
</comment>
<name>A0A1Y3PNU2_9BACI</name>
<evidence type="ECO:0000256" key="4">
    <source>
        <dbReference type="HAMAP-Rule" id="MF_00028"/>
    </source>
</evidence>
<feature type="active site" description="Nucleophile" evidence="4">
    <location>
        <position position="334"/>
    </location>
</feature>
<dbReference type="InterPro" id="IPR011698">
    <property type="entry name" value="GATase_3"/>
</dbReference>
<evidence type="ECO:0000256" key="1">
    <source>
        <dbReference type="ARBA" id="ARBA00004953"/>
    </source>
</evidence>
<reference evidence="8" key="1">
    <citation type="submission" date="2016-06" db="EMBL/GenBank/DDBJ databases">
        <authorList>
            <person name="Nascimento L."/>
            <person name="Pereira R.V."/>
            <person name="Martins L.F."/>
            <person name="Quaggio R.B."/>
            <person name="Silva A.M."/>
            <person name="Setubal J.C."/>
        </authorList>
    </citation>
    <scope>NUCLEOTIDE SEQUENCE [LARGE SCALE GENOMIC DNA]</scope>
</reference>
<dbReference type="GO" id="GO:0009236">
    <property type="term" value="P:cobalamin biosynthetic process"/>
    <property type="evidence" value="ECO:0007669"/>
    <property type="project" value="UniProtKB-UniRule"/>
</dbReference>
<evidence type="ECO:0000259" key="5">
    <source>
        <dbReference type="Pfam" id="PF01656"/>
    </source>
</evidence>
<dbReference type="InterPro" id="IPR029062">
    <property type="entry name" value="Class_I_gatase-like"/>
</dbReference>
<dbReference type="SUPFAM" id="SSF52540">
    <property type="entry name" value="P-loop containing nucleoside triphosphate hydrolases"/>
    <property type="match status" value="1"/>
</dbReference>
<dbReference type="NCBIfam" id="TIGR00313">
    <property type="entry name" value="cobQ"/>
    <property type="match status" value="1"/>
</dbReference>
<comment type="function">
    <text evidence="4">Catalyzes amidations at positions B, D, E, and G on adenosylcobyrinic A,C-diamide. NH(2) groups are provided by glutamine, and one molecule of ATP is hydrogenolyzed for each amidation.</text>
</comment>
<dbReference type="PANTHER" id="PTHR21343:SF1">
    <property type="entry name" value="COBYRIC ACID SYNTHASE"/>
    <property type="match status" value="1"/>
</dbReference>
<evidence type="ECO:0000256" key="3">
    <source>
        <dbReference type="ARBA" id="ARBA00022962"/>
    </source>
</evidence>
<dbReference type="InterPro" id="IPR033949">
    <property type="entry name" value="CobQ_GATase1"/>
</dbReference>
<feature type="domain" description="CobQ/CobB/MinD/ParA nucleotide binding" evidence="5">
    <location>
        <begin position="4"/>
        <end position="234"/>
    </location>
</feature>
<evidence type="ECO:0000313" key="8">
    <source>
        <dbReference type="Proteomes" id="UP000196475"/>
    </source>
</evidence>
<dbReference type="InterPro" id="IPR047045">
    <property type="entry name" value="CobQ_N"/>
</dbReference>
<dbReference type="Gene3D" id="3.40.50.880">
    <property type="match status" value="1"/>
</dbReference>
<dbReference type="SUPFAM" id="SSF52317">
    <property type="entry name" value="Class I glutamine amidotransferase-like"/>
    <property type="match status" value="1"/>
</dbReference>
<dbReference type="HAMAP" id="MF_00028">
    <property type="entry name" value="CobQ"/>
    <property type="match status" value="1"/>
</dbReference>
<evidence type="ECO:0000256" key="2">
    <source>
        <dbReference type="ARBA" id="ARBA00022573"/>
    </source>
</evidence>
<dbReference type="AlphaFoldDB" id="A0A1Y3PNU2"/>
<feature type="domain" description="CobB/CobQ-like glutamine amidotransferase" evidence="6">
    <location>
        <begin position="255"/>
        <end position="443"/>
    </location>
</feature>
<dbReference type="CDD" id="cd01750">
    <property type="entry name" value="GATase1_CobQ"/>
    <property type="match status" value="1"/>
</dbReference>
<dbReference type="InterPro" id="IPR004459">
    <property type="entry name" value="CobQ_synth"/>
</dbReference>